<evidence type="ECO:0000256" key="1">
    <source>
        <dbReference type="SAM" id="MobiDB-lite"/>
    </source>
</evidence>
<evidence type="ECO:0000313" key="2">
    <source>
        <dbReference type="EMBL" id="RHX81202.1"/>
    </source>
</evidence>
<evidence type="ECO:0000313" key="3">
    <source>
        <dbReference type="Proteomes" id="UP000285569"/>
    </source>
</evidence>
<dbReference type="Proteomes" id="UP000285569">
    <property type="component" value="Unassembled WGS sequence"/>
</dbReference>
<proteinExistence type="predicted"/>
<reference evidence="3" key="1">
    <citation type="submission" date="2018-05" db="EMBL/GenBank/DDBJ databases">
        <title>Leptospira yasudae sp. nov. and Leptospira stimsonii sp. nov., two pathogenic species of the genus Leptospira isolated from environmental sources.</title>
        <authorList>
            <person name="Casanovas-Massana A."/>
            <person name="Hamond C."/>
            <person name="Santos L.A."/>
            <person name="Hacker K.P."/>
            <person name="Balassiano I."/>
            <person name="Medeiros M.A."/>
            <person name="Reis M.G."/>
            <person name="Ko A.I."/>
            <person name="Wunder E.A."/>
        </authorList>
    </citation>
    <scope>NUCLEOTIDE SEQUENCE [LARGE SCALE GENOMIC DNA]</scope>
    <source>
        <strain evidence="3">B21</strain>
    </source>
</reference>
<dbReference type="EMBL" id="QHCR01000002">
    <property type="protein sequence ID" value="RHX81202.1"/>
    <property type="molecule type" value="Genomic_DNA"/>
</dbReference>
<comment type="caution">
    <text evidence="2">The sequence shown here is derived from an EMBL/GenBank/DDBJ whole genome shotgun (WGS) entry which is preliminary data.</text>
</comment>
<feature type="compositionally biased region" description="Polar residues" evidence="1">
    <location>
        <begin position="52"/>
        <end position="61"/>
    </location>
</feature>
<feature type="region of interest" description="Disordered" evidence="1">
    <location>
        <begin position="32"/>
        <end position="61"/>
    </location>
</feature>
<name>A0ABX9M5N7_9LEPT</name>
<reference evidence="2 3" key="2">
    <citation type="journal article" date="2020" name="Int. J. Syst. Evol. Microbiol.">
        <title>Leptospira yasudae sp. nov. and Leptospira stimsonii sp. nov., two new species of the pathogenic group isolated from environmental sources.</title>
        <authorList>
            <person name="Casanovas-Massana A."/>
            <person name="Hamond C."/>
            <person name="Santos L.A."/>
            <person name="de Oliveira D."/>
            <person name="Hacker K.P."/>
            <person name="Balassiano I."/>
            <person name="Costa F."/>
            <person name="Medeiros M.A."/>
            <person name="Reis M.G."/>
            <person name="Ko A.I."/>
            <person name="Wunder E.A."/>
        </authorList>
    </citation>
    <scope>NUCLEOTIDE SEQUENCE [LARGE SCALE GENOMIC DNA]</scope>
    <source>
        <strain evidence="2 3">B21</strain>
    </source>
</reference>
<protein>
    <submittedName>
        <fullName evidence="2">Uncharacterized protein</fullName>
    </submittedName>
</protein>
<keyword evidence="3" id="KW-1185">Reference proteome</keyword>
<organism evidence="2 3">
    <name type="scientific">Leptospira yasudae</name>
    <dbReference type="NCBI Taxonomy" id="2202201"/>
    <lineage>
        <taxon>Bacteria</taxon>
        <taxon>Pseudomonadati</taxon>
        <taxon>Spirochaetota</taxon>
        <taxon>Spirochaetia</taxon>
        <taxon>Leptospirales</taxon>
        <taxon>Leptospiraceae</taxon>
        <taxon>Leptospira</taxon>
    </lineage>
</organism>
<sequence length="61" mass="6723">MGGGCGGGKEIRKSSNITKSNFTQVQFLIQKCGNSHKKRKTEPFVLNRRKNSPIQNASSEV</sequence>
<accession>A0ABX9M5N7</accession>
<gene>
    <name evidence="2" type="ORF">DLM77_03605</name>
</gene>